<gene>
    <name evidence="3" type="ORF">BBW65_06505</name>
</gene>
<name>A0A1B1U6S7_9HELI</name>
<evidence type="ECO:0000259" key="2">
    <source>
        <dbReference type="Pfam" id="PF01979"/>
    </source>
</evidence>
<dbReference type="PANTHER" id="PTHR43794:SF11">
    <property type="entry name" value="AMIDOHYDROLASE-RELATED DOMAIN-CONTAINING PROTEIN"/>
    <property type="match status" value="1"/>
</dbReference>
<dbReference type="STRING" id="222136.BBW65_06505"/>
<accession>A0A1B1U6S7</accession>
<dbReference type="NCBIfam" id="NF006269">
    <property type="entry name" value="PRK08418.1"/>
    <property type="match status" value="1"/>
</dbReference>
<dbReference type="PANTHER" id="PTHR43794">
    <property type="entry name" value="AMINOHYDROLASE SSNA-RELATED"/>
    <property type="match status" value="1"/>
</dbReference>
<dbReference type="RefSeq" id="WP_066341256.1">
    <property type="nucleotide sequence ID" value="NZ_CP016503.1"/>
</dbReference>
<dbReference type="SUPFAM" id="SSF51556">
    <property type="entry name" value="Metallo-dependent hydrolases"/>
    <property type="match status" value="1"/>
</dbReference>
<feature type="domain" description="Amidohydrolase-related" evidence="2">
    <location>
        <begin position="60"/>
        <end position="411"/>
    </location>
</feature>
<dbReference type="SUPFAM" id="SSF51338">
    <property type="entry name" value="Composite domain of metallo-dependent hydrolases"/>
    <property type="match status" value="1"/>
</dbReference>
<organism evidence="3 4">
    <name type="scientific">Helicobacter enhydrae</name>
    <dbReference type="NCBI Taxonomy" id="222136"/>
    <lineage>
        <taxon>Bacteria</taxon>
        <taxon>Pseudomonadati</taxon>
        <taxon>Campylobacterota</taxon>
        <taxon>Epsilonproteobacteria</taxon>
        <taxon>Campylobacterales</taxon>
        <taxon>Helicobacteraceae</taxon>
        <taxon>Helicobacter</taxon>
    </lineage>
</organism>
<sequence>MKLIGASKVFVCNPSFEILDRYGILFDVSQEQNTILAIDTFDTLRQQYPSAEYEFFEDCVLTPALSNAHIHFEFSANKTSLVYGDFGEWLNSVIDKREMLLSDHTQAIHNAIQEQLKSGIVNVGAISSYGGDIAPLAHSPLRVVLFNEVIGSNVGMLDMLFNHLLNRLQECQTHQSPSFYPALAIHSPYATHKALIQKAIALAKQNKLRVSAHFLESPQEKEWLQHQQGYFSDFFQKYFDVKNPAPTLDATEFLEILAGTQPLLTHCLQTSETDLRRIAQIQGHIISTPRSNRLLNNQYLDLEALSKHDLHPIIATDGLSSNHTLNLFDELRCAMFAYPHIPLQNLAQSLILGVTHYASQALNINNGILEKGKFADLAVFEIQGITNSSQEALHFVLHTNNAKALFINGQRITL</sequence>
<dbReference type="KEGG" id="het:BBW65_06505"/>
<dbReference type="GO" id="GO:0016810">
    <property type="term" value="F:hydrolase activity, acting on carbon-nitrogen (but not peptide) bonds"/>
    <property type="evidence" value="ECO:0007669"/>
    <property type="project" value="InterPro"/>
</dbReference>
<dbReference type="InterPro" id="IPR006680">
    <property type="entry name" value="Amidohydro-rel"/>
</dbReference>
<dbReference type="InterPro" id="IPR032466">
    <property type="entry name" value="Metal_Hydrolase"/>
</dbReference>
<protein>
    <recommendedName>
        <fullName evidence="2">Amidohydrolase-related domain-containing protein</fullName>
    </recommendedName>
</protein>
<keyword evidence="1" id="KW-0378">Hydrolase</keyword>
<keyword evidence="4" id="KW-1185">Reference proteome</keyword>
<dbReference type="EMBL" id="CP016503">
    <property type="protein sequence ID" value="ANV98468.1"/>
    <property type="molecule type" value="Genomic_DNA"/>
</dbReference>
<dbReference type="AlphaFoldDB" id="A0A1B1U6S7"/>
<dbReference type="InterPro" id="IPR050287">
    <property type="entry name" value="MTA/SAH_deaminase"/>
</dbReference>
<dbReference type="InterPro" id="IPR011059">
    <property type="entry name" value="Metal-dep_hydrolase_composite"/>
</dbReference>
<dbReference type="Gene3D" id="3.20.20.140">
    <property type="entry name" value="Metal-dependent hydrolases"/>
    <property type="match status" value="1"/>
</dbReference>
<proteinExistence type="predicted"/>
<reference evidence="4" key="1">
    <citation type="submission" date="2016-07" db="EMBL/GenBank/DDBJ databases">
        <authorList>
            <person name="Florea S."/>
            <person name="Webb J.S."/>
            <person name="Jaromczyk J."/>
            <person name="Schardl C.L."/>
        </authorList>
    </citation>
    <scope>NUCLEOTIDE SEQUENCE [LARGE SCALE GENOMIC DNA]</scope>
    <source>
        <strain evidence="4">MIT 01-6242</strain>
    </source>
</reference>
<dbReference type="Pfam" id="PF01979">
    <property type="entry name" value="Amidohydro_1"/>
    <property type="match status" value="1"/>
</dbReference>
<evidence type="ECO:0000313" key="3">
    <source>
        <dbReference type="EMBL" id="ANV98468.1"/>
    </source>
</evidence>
<evidence type="ECO:0000313" key="4">
    <source>
        <dbReference type="Proteomes" id="UP000092884"/>
    </source>
</evidence>
<dbReference type="OrthoDB" id="9807210at2"/>
<dbReference type="Proteomes" id="UP000092884">
    <property type="component" value="Chromosome"/>
</dbReference>
<evidence type="ECO:0000256" key="1">
    <source>
        <dbReference type="ARBA" id="ARBA00022801"/>
    </source>
</evidence>
<dbReference type="Gene3D" id="2.30.40.10">
    <property type="entry name" value="Urease, subunit C, domain 1"/>
    <property type="match status" value="1"/>
</dbReference>